<sequence>MLITIQSSMTHNSLSPTEFMGIKTIALYLPPPSKSIPAPEPPKPFTLGLYM</sequence>
<dbReference type="Proteomes" id="UP000246464">
    <property type="component" value="Chromosome 20"/>
</dbReference>
<evidence type="ECO:0000313" key="2">
    <source>
        <dbReference type="Proteomes" id="UP000246464"/>
    </source>
</evidence>
<reference evidence="1 2" key="1">
    <citation type="submission" date="2017-12" db="EMBL/GenBank/DDBJ databases">
        <title>Integrating genomic resources of turbot (Scophthalmus maximus) in depth evaluation of genetic and physical mapping variation across individuals.</title>
        <authorList>
            <person name="Martinez P."/>
        </authorList>
    </citation>
    <scope>NUCLEOTIDE SEQUENCE [LARGE SCALE GENOMIC DNA]</scope>
</reference>
<dbReference type="EMBL" id="CP026262">
    <property type="protein sequence ID" value="AWP20017.1"/>
    <property type="molecule type" value="Genomic_DNA"/>
</dbReference>
<protein>
    <submittedName>
        <fullName evidence="1">Uncharacterized protein</fullName>
    </submittedName>
</protein>
<gene>
    <name evidence="1" type="ORF">SMAX5B_019585</name>
</gene>
<proteinExistence type="predicted"/>
<dbReference type="AlphaFoldDB" id="A0A2U9CTS2"/>
<evidence type="ECO:0000313" key="1">
    <source>
        <dbReference type="EMBL" id="AWP20017.1"/>
    </source>
</evidence>
<organism evidence="1 2">
    <name type="scientific">Scophthalmus maximus</name>
    <name type="common">Turbot</name>
    <name type="synonym">Psetta maxima</name>
    <dbReference type="NCBI Taxonomy" id="52904"/>
    <lineage>
        <taxon>Eukaryota</taxon>
        <taxon>Metazoa</taxon>
        <taxon>Chordata</taxon>
        <taxon>Craniata</taxon>
        <taxon>Vertebrata</taxon>
        <taxon>Euteleostomi</taxon>
        <taxon>Actinopterygii</taxon>
        <taxon>Neopterygii</taxon>
        <taxon>Teleostei</taxon>
        <taxon>Neoteleostei</taxon>
        <taxon>Acanthomorphata</taxon>
        <taxon>Carangaria</taxon>
        <taxon>Pleuronectiformes</taxon>
        <taxon>Pleuronectoidei</taxon>
        <taxon>Scophthalmidae</taxon>
        <taxon>Scophthalmus</taxon>
    </lineage>
</organism>
<keyword evidence="2" id="KW-1185">Reference proteome</keyword>
<accession>A0A2U9CTS2</accession>
<name>A0A2U9CTS2_SCOMX</name>